<gene>
    <name evidence="3" type="ORF">C41B8_06342</name>
</gene>
<evidence type="ECO:0000259" key="2">
    <source>
        <dbReference type="Pfam" id="PF13193"/>
    </source>
</evidence>
<keyword evidence="3" id="KW-0436">Ligase</keyword>
<dbReference type="Pfam" id="PF00501">
    <property type="entry name" value="AMP-binding"/>
    <property type="match status" value="1"/>
</dbReference>
<dbReference type="PANTHER" id="PTHR43767:SF10">
    <property type="entry name" value="SURFACTIN SYNTHASE SUBUNIT 1"/>
    <property type="match status" value="1"/>
</dbReference>
<dbReference type="Pfam" id="PF13193">
    <property type="entry name" value="AMP-binding_C"/>
    <property type="match status" value="1"/>
</dbReference>
<proteinExistence type="predicted"/>
<organism evidence="3 4">
    <name type="scientific">Salinisphaera hydrothermalis (strain C41B8)</name>
    <dbReference type="NCBI Taxonomy" id="1304275"/>
    <lineage>
        <taxon>Bacteria</taxon>
        <taxon>Pseudomonadati</taxon>
        <taxon>Pseudomonadota</taxon>
        <taxon>Gammaproteobacteria</taxon>
        <taxon>Salinisphaerales</taxon>
        <taxon>Salinisphaeraceae</taxon>
        <taxon>Salinisphaera</taxon>
    </lineage>
</organism>
<evidence type="ECO:0000313" key="3">
    <source>
        <dbReference type="EMBL" id="KEZ78182.1"/>
    </source>
</evidence>
<protein>
    <submittedName>
        <fullName evidence="3">4-coumarate--CoA ligase</fullName>
    </submittedName>
</protein>
<evidence type="ECO:0000313" key="4">
    <source>
        <dbReference type="Proteomes" id="UP000028302"/>
    </source>
</evidence>
<dbReference type="eggNOG" id="COG0318">
    <property type="taxonomic scope" value="Bacteria"/>
</dbReference>
<name>A0A084IN98_SALHC</name>
<dbReference type="InterPro" id="IPR050237">
    <property type="entry name" value="ATP-dep_AMP-bd_enzyme"/>
</dbReference>
<dbReference type="InterPro" id="IPR045851">
    <property type="entry name" value="AMP-bd_C_sf"/>
</dbReference>
<feature type="domain" description="AMP-binding enzyme C-terminal" evidence="2">
    <location>
        <begin position="308"/>
        <end position="379"/>
    </location>
</feature>
<dbReference type="GO" id="GO:0016877">
    <property type="term" value="F:ligase activity, forming carbon-sulfur bonds"/>
    <property type="evidence" value="ECO:0007669"/>
    <property type="project" value="UniProtKB-ARBA"/>
</dbReference>
<dbReference type="STRING" id="1304275.C41B8_06342"/>
<dbReference type="PANTHER" id="PTHR43767">
    <property type="entry name" value="LONG-CHAIN-FATTY-ACID--COA LIGASE"/>
    <property type="match status" value="1"/>
</dbReference>
<dbReference type="InterPro" id="IPR025110">
    <property type="entry name" value="AMP-bd_C"/>
</dbReference>
<dbReference type="InterPro" id="IPR000873">
    <property type="entry name" value="AMP-dep_synth/lig_dom"/>
</dbReference>
<dbReference type="OrthoDB" id="9787658at2"/>
<accession>A0A084IN98</accession>
<evidence type="ECO:0000259" key="1">
    <source>
        <dbReference type="Pfam" id="PF00501"/>
    </source>
</evidence>
<dbReference type="Gene3D" id="3.40.50.12780">
    <property type="entry name" value="N-terminal domain of ligase-like"/>
    <property type="match status" value="1"/>
</dbReference>
<reference evidence="3 4" key="1">
    <citation type="submission" date="2013-03" db="EMBL/GenBank/DDBJ databases">
        <title>Salinisphaera hydrothermalis C41B8 Genome Sequencing.</title>
        <authorList>
            <person name="Li C."/>
            <person name="Lai Q."/>
            <person name="Shao Z."/>
        </authorList>
    </citation>
    <scope>NUCLEOTIDE SEQUENCE [LARGE SCALE GENOMIC DNA]</scope>
    <source>
        <strain evidence="3 4">C41B8</strain>
    </source>
</reference>
<dbReference type="RefSeq" id="WP_037335636.1">
    <property type="nucleotide sequence ID" value="NZ_APNK01000006.1"/>
</dbReference>
<feature type="domain" description="AMP-dependent synthetase/ligase" evidence="1">
    <location>
        <begin position="99"/>
        <end position="269"/>
    </location>
</feature>
<dbReference type="EMBL" id="APNK01000006">
    <property type="protein sequence ID" value="KEZ78182.1"/>
    <property type="molecule type" value="Genomic_DNA"/>
</dbReference>
<dbReference type="Proteomes" id="UP000028302">
    <property type="component" value="Unassembled WGS sequence"/>
</dbReference>
<dbReference type="SUPFAM" id="SSF56801">
    <property type="entry name" value="Acetyl-CoA synthetase-like"/>
    <property type="match status" value="1"/>
</dbReference>
<sequence>MTGDPALPPAAIRRITTAVIARELRRLRDEDIGQPKATGTLGDETTDPLGLDSLETMGVATALGAVFQQDDLSFAPDTPATSADWAARIATRPIERLTVYTSGATGQPQPHAHTTVDLLAEARELARQFARTRRVVALVPADHLYGLIWTAILPAILDVPVIAGTVLTLPAPAAGDLIVGVPEHWAALARLGKPWPADVTGISSGGALPEALGEDLIAAGLTRLVDVYGSSETGAIGLREVPASGYTLLSRWQLTSAADTATLVDREGQPVSLPDDIRPIDERRIELLGRRDHAVQVGGINVYPDRIAAVLGECAGVASAVVRLGDNGRLKAFIVPAGEPDEAALEQQLRQFVAARLAPAERPTSFRFGAELPRNPMGKPADWR</sequence>
<dbReference type="AlphaFoldDB" id="A0A084IN98"/>
<keyword evidence="4" id="KW-1185">Reference proteome</keyword>
<dbReference type="InterPro" id="IPR042099">
    <property type="entry name" value="ANL_N_sf"/>
</dbReference>
<dbReference type="Gene3D" id="3.30.300.30">
    <property type="match status" value="1"/>
</dbReference>
<comment type="caution">
    <text evidence="3">The sequence shown here is derived from an EMBL/GenBank/DDBJ whole genome shotgun (WGS) entry which is preliminary data.</text>
</comment>